<evidence type="ECO:0008006" key="4">
    <source>
        <dbReference type="Google" id="ProtNLM"/>
    </source>
</evidence>
<feature type="chain" id="PRO_5012184949" description="Purine nucleoside phosphorylase" evidence="1">
    <location>
        <begin position="22"/>
        <end position="91"/>
    </location>
</feature>
<organism evidence="2 3">
    <name type="scientific">Paraburkholderia piptadeniae</name>
    <dbReference type="NCBI Taxonomy" id="1701573"/>
    <lineage>
        <taxon>Bacteria</taxon>
        <taxon>Pseudomonadati</taxon>
        <taxon>Pseudomonadota</taxon>
        <taxon>Betaproteobacteria</taxon>
        <taxon>Burkholderiales</taxon>
        <taxon>Burkholderiaceae</taxon>
        <taxon>Paraburkholderia</taxon>
    </lineage>
</organism>
<dbReference type="EMBL" id="CYGY02000068">
    <property type="protein sequence ID" value="SIT49268.1"/>
    <property type="molecule type" value="Genomic_DNA"/>
</dbReference>
<evidence type="ECO:0000313" key="2">
    <source>
        <dbReference type="EMBL" id="SIT49268.1"/>
    </source>
</evidence>
<dbReference type="InterPro" id="IPR025421">
    <property type="entry name" value="DUF4148"/>
</dbReference>
<feature type="signal peptide" evidence="1">
    <location>
        <begin position="1"/>
        <end position="21"/>
    </location>
</feature>
<proteinExistence type="predicted"/>
<dbReference type="AlphaFoldDB" id="A0A1N7SPF9"/>
<evidence type="ECO:0000313" key="3">
    <source>
        <dbReference type="Proteomes" id="UP000195569"/>
    </source>
</evidence>
<dbReference type="RefSeq" id="WP_087738349.1">
    <property type="nucleotide sequence ID" value="NZ_CYGY02000068.1"/>
</dbReference>
<accession>A0A1N7SPF9</accession>
<gene>
    <name evidence="2" type="ORF">BN2476_680039</name>
</gene>
<evidence type="ECO:0000256" key="1">
    <source>
        <dbReference type="SAM" id="SignalP"/>
    </source>
</evidence>
<reference evidence="2" key="1">
    <citation type="submission" date="2016-12" db="EMBL/GenBank/DDBJ databases">
        <authorList>
            <person name="Moulin L."/>
        </authorList>
    </citation>
    <scope>NUCLEOTIDE SEQUENCE [LARGE SCALE GENOMIC DNA]</scope>
    <source>
        <strain evidence="2">STM 7183</strain>
    </source>
</reference>
<dbReference type="OrthoDB" id="9103964at2"/>
<protein>
    <recommendedName>
        <fullName evidence="4">Purine nucleoside phosphorylase</fullName>
    </recommendedName>
</protein>
<dbReference type="Proteomes" id="UP000195569">
    <property type="component" value="Unassembled WGS sequence"/>
</dbReference>
<keyword evidence="1" id="KW-0732">Signal</keyword>
<dbReference type="Pfam" id="PF13663">
    <property type="entry name" value="DUF4148"/>
    <property type="match status" value="1"/>
</dbReference>
<comment type="caution">
    <text evidence="2">The sequence shown here is derived from an EMBL/GenBank/DDBJ whole genome shotgun (WGS) entry which is preliminary data.</text>
</comment>
<keyword evidence="3" id="KW-1185">Reference proteome</keyword>
<sequence>MKPLTLAVVLTALCAPALSHAQSFSADQSSAPLTRAQVREEFIALEKAGYDPQDKTDYPSNLAQAESIVAQQNHANTGYAANTNGAIQAPR</sequence>
<name>A0A1N7SPF9_9BURK</name>